<reference evidence="1 2" key="1">
    <citation type="submission" date="2015-03" db="EMBL/GenBank/DDBJ databases">
        <title>Genome assembly of Sandaracinus amylolyticus DSM 53668.</title>
        <authorList>
            <person name="Sharma G."/>
            <person name="Subramanian S."/>
        </authorList>
    </citation>
    <scope>NUCLEOTIDE SEQUENCE [LARGE SCALE GENOMIC DNA]</scope>
    <source>
        <strain evidence="1 2">DSM 53668</strain>
    </source>
</reference>
<evidence type="ECO:0000313" key="2">
    <source>
        <dbReference type="Proteomes" id="UP000034883"/>
    </source>
</evidence>
<accession>A0A0F6YIX2</accession>
<organism evidence="1 2">
    <name type="scientific">Sandaracinus amylolyticus</name>
    <dbReference type="NCBI Taxonomy" id="927083"/>
    <lineage>
        <taxon>Bacteria</taxon>
        <taxon>Pseudomonadati</taxon>
        <taxon>Myxococcota</taxon>
        <taxon>Polyangia</taxon>
        <taxon>Polyangiales</taxon>
        <taxon>Sandaracinaceae</taxon>
        <taxon>Sandaracinus</taxon>
    </lineage>
</organism>
<evidence type="ECO:0000313" key="1">
    <source>
        <dbReference type="EMBL" id="AKF07470.1"/>
    </source>
</evidence>
<protein>
    <submittedName>
        <fullName evidence="1">Uncharacterized protein</fullName>
    </submittedName>
</protein>
<sequence length="204" mass="22581">MLAGWRDAGLARELDARWLTRLMSAPPTDATMAMVLAAHYHASGDPVERAWRAQSDRVLELADEPTAPEALAGATQLILPEVRIATRRTAEGLEVRLATERETIATTRARVTLRRMQTHARSGRARPVSMDGLPPRSFVYALNVLLESKDVALRFVPLVAMPGRRAWIAVTLAQALHLEDLQTLDADEPWRPFARFVDSLALAS</sequence>
<proteinExistence type="predicted"/>
<dbReference type="RefSeq" id="WP_053234726.1">
    <property type="nucleotide sequence ID" value="NZ_CP011125.1"/>
</dbReference>
<gene>
    <name evidence="1" type="ORF">DB32_004619</name>
</gene>
<dbReference type="AlphaFoldDB" id="A0A0F6YIX2"/>
<dbReference type="Proteomes" id="UP000034883">
    <property type="component" value="Chromosome"/>
</dbReference>
<name>A0A0F6YIX2_9BACT</name>
<keyword evidence="2" id="KW-1185">Reference proteome</keyword>
<dbReference type="EMBL" id="CP011125">
    <property type="protein sequence ID" value="AKF07470.1"/>
    <property type="molecule type" value="Genomic_DNA"/>
</dbReference>
<dbReference type="KEGG" id="samy:DB32_004619"/>